<proteinExistence type="predicted"/>
<sequence length="77" mass="8995">MILSTTKLSLSTLPNIKKKKKELVLNTIQKLPLLKRTLYHSFQSRNSLFGQTKTILQSQHPFLFQKSNKKVKITLRK</sequence>
<dbReference type="Proteomes" id="UP001470586">
    <property type="component" value="Chromosome"/>
</dbReference>
<name>A0ABZ2YEK9_9MOLU</name>
<accession>A0ABZ2YEK9</accession>
<protein>
    <submittedName>
        <fullName evidence="1">Uncharacterized protein</fullName>
    </submittedName>
</protein>
<evidence type="ECO:0000313" key="1">
    <source>
        <dbReference type="EMBL" id="WZN38308.1"/>
    </source>
</evidence>
<organism evidence="1 2">
    <name type="scientific">Candidatus Phytoplasma asteris</name>
    <dbReference type="NCBI Taxonomy" id="85620"/>
    <lineage>
        <taxon>Bacteria</taxon>
        <taxon>Bacillati</taxon>
        <taxon>Mycoplasmatota</taxon>
        <taxon>Mollicutes</taxon>
        <taxon>Acholeplasmatales</taxon>
        <taxon>Acholeplasmataceae</taxon>
        <taxon>Candidatus Phytoplasma</taxon>
        <taxon>16SrI (Aster yellows group)</taxon>
    </lineage>
</organism>
<keyword evidence="2" id="KW-1185">Reference proteome</keyword>
<evidence type="ECO:0000313" key="2">
    <source>
        <dbReference type="Proteomes" id="UP001470586"/>
    </source>
</evidence>
<gene>
    <name evidence="1" type="ORF">M33023_01120</name>
</gene>
<dbReference type="EMBL" id="CP128397">
    <property type="protein sequence ID" value="WZN38308.1"/>
    <property type="molecule type" value="Genomic_DNA"/>
</dbReference>
<reference evidence="1" key="1">
    <citation type="submission" date="2023-06" db="EMBL/GenBank/DDBJ databases">
        <title>Complete Genome of Candidatus Phytoplasma asteris M33.</title>
        <authorList>
            <person name="Toth R."/>
            <person name="Ilic A.-M."/>
            <person name="Huettel B."/>
            <person name="Duduk B."/>
            <person name="Kube M."/>
        </authorList>
    </citation>
    <scope>NUCLEOTIDE SEQUENCE [LARGE SCALE GENOMIC DNA]</scope>
    <source>
        <strain evidence="1">M33</strain>
    </source>
</reference>